<dbReference type="PRINTS" id="PR00483">
    <property type="entry name" value="BACPHPHTASE"/>
</dbReference>
<organism evidence="4 5">
    <name type="scientific">Bradyrhizobium lupini HPC(L)</name>
    <dbReference type="NCBI Taxonomy" id="1229491"/>
    <lineage>
        <taxon>Bacteria</taxon>
        <taxon>Pseudomonadati</taxon>
        <taxon>Pseudomonadota</taxon>
        <taxon>Alphaproteobacteria</taxon>
        <taxon>Hyphomicrobiales</taxon>
        <taxon>Nitrobacteraceae</taxon>
        <taxon>Bradyrhizobium</taxon>
    </lineage>
</organism>
<feature type="region of interest" description="Disordered" evidence="2">
    <location>
        <begin position="83"/>
        <end position="102"/>
    </location>
</feature>
<dbReference type="EMBL" id="AMQQ01000002">
    <property type="protein sequence ID" value="EKJ97456.1"/>
    <property type="molecule type" value="Genomic_DNA"/>
</dbReference>
<dbReference type="NCBIfam" id="TIGR02601">
    <property type="entry name" value="autotrns_rpt"/>
    <property type="match status" value="1"/>
</dbReference>
<reference evidence="4 5" key="1">
    <citation type="journal article" date="2013" name="Genome Announc.">
        <title>Genome Sequence of Rhizobium lupini HPC(L) Isolated from Saline Desert Soil, Kutch (Gujarat).</title>
        <authorList>
            <person name="Agarwal L."/>
            <person name="Purohit H.J."/>
        </authorList>
    </citation>
    <scope>NUCLEOTIDE SEQUENCE [LARGE SCALE GENOMIC DNA]</scope>
    <source>
        <strain evidence="5">HPC(L)</strain>
    </source>
</reference>
<dbReference type="InterPro" id="IPR000326">
    <property type="entry name" value="PAP2/HPO"/>
</dbReference>
<gene>
    <name evidence="4" type="ORF">C241_01109</name>
</gene>
<keyword evidence="1" id="KW-0732">Signal</keyword>
<dbReference type="Pfam" id="PF01569">
    <property type="entry name" value="PAP2"/>
    <property type="match status" value="1"/>
</dbReference>
<keyword evidence="4" id="KW-0378">Hydrolase</keyword>
<dbReference type="Proteomes" id="UP000017668">
    <property type="component" value="Unassembled WGS sequence"/>
</dbReference>
<evidence type="ECO:0000256" key="2">
    <source>
        <dbReference type="SAM" id="MobiDB-lite"/>
    </source>
</evidence>
<keyword evidence="4" id="KW-0645">Protease</keyword>
<feature type="domain" description="Phosphatidic acid phosphatase type 2/haloperoxidase" evidence="3">
    <location>
        <begin position="241"/>
        <end position="382"/>
    </location>
</feature>
<protein>
    <submittedName>
        <fullName evidence="4">Serine protease</fullName>
    </submittedName>
</protein>
<dbReference type="InterPro" id="IPR013425">
    <property type="entry name" value="Autotrns_rpt"/>
</dbReference>
<evidence type="ECO:0000256" key="1">
    <source>
        <dbReference type="ARBA" id="ARBA00022729"/>
    </source>
</evidence>
<dbReference type="InterPro" id="IPR036938">
    <property type="entry name" value="PAP2/HPO_sf"/>
</dbReference>
<dbReference type="SMART" id="SM00014">
    <property type="entry name" value="acidPPc"/>
    <property type="match status" value="1"/>
</dbReference>
<evidence type="ECO:0000259" key="3">
    <source>
        <dbReference type="SMART" id="SM00014"/>
    </source>
</evidence>
<dbReference type="InterPro" id="IPR011050">
    <property type="entry name" value="Pectin_lyase_fold/virulence"/>
</dbReference>
<name>A0ABP2RY28_RHILU</name>
<sequence length="686" mass="72204">MPGLKLTARRGFARSPFVTRQITGFIMPKLKMSSIPSARSALLASVALLVLVSSAEAFDSKAPAGQGYAIAVTEPTAAYPLPLADNYRNQTGKNEKGEDVRAYDDHDNPVIKILSGFNRIWTLGDEKWAAGGANGDGPTDFSRAKAVNPAIWQENMRYVLSVTGENRTTAAAFNAYMNDRRSQSYSVINGMGPLADWYREGSGATTTINHTLADFDPNEVITRKEEDKGTEAGTAESELKSVVALMKAIRGPEATTSPAKYFYSSPRPWRMNDKGDVVDKGTETIGDRTFEGYESGAGVVVPALKYARENRGRGKDGGFPSGHTNAAYLAAIAYAYAVPERFSELLTAASQLGESRIVAGMHSPVDVIGGRITATAIAAAVLQDPKNAEVKKAAHYDLQAYFVKRLPQGQSLIQFAHSEGLESDPYADAAKNQADYRRRMTYSFSRNTAGGHAPMVVPKGAEVLLETRLPYLNAAQRRAVLFSTGIEAGYPLLDDSNGWGRINLVAAAGGYGAFYGDVDVTMDAAAGGFNAEDRWTNDIAGAGRLVKSGSGALTLSGNNSYGGGTIVRNGTLVASSADALGTGGVLVAGGTLSLAADKDVAIGGDYTQSDGTLALDPQKIALRVKGNVVLDGATLKLAFEGGASAAGTRLDVISANGLTGTFATIDAGNVKVRPVYTGSALSVVVE</sequence>
<proteinExistence type="predicted"/>
<evidence type="ECO:0000313" key="4">
    <source>
        <dbReference type="EMBL" id="EKJ97456.1"/>
    </source>
</evidence>
<keyword evidence="5" id="KW-1185">Reference proteome</keyword>
<comment type="caution">
    <text evidence="4">The sequence shown here is derived from an EMBL/GenBank/DDBJ whole genome shotgun (WGS) entry which is preliminary data.</text>
</comment>
<dbReference type="InterPro" id="IPR001011">
    <property type="entry name" value="Acid_Pase_classA_bac"/>
</dbReference>
<dbReference type="SUPFAM" id="SSF48317">
    <property type="entry name" value="Acid phosphatase/Vanadium-dependent haloperoxidase"/>
    <property type="match status" value="1"/>
</dbReference>
<dbReference type="Gene3D" id="1.20.144.10">
    <property type="entry name" value="Phosphatidic acid phosphatase type 2/haloperoxidase"/>
    <property type="match status" value="1"/>
</dbReference>
<feature type="compositionally biased region" description="Basic and acidic residues" evidence="2">
    <location>
        <begin position="93"/>
        <end position="102"/>
    </location>
</feature>
<dbReference type="Pfam" id="PF12951">
    <property type="entry name" value="PATR"/>
    <property type="match status" value="1"/>
</dbReference>
<dbReference type="SUPFAM" id="SSF51126">
    <property type="entry name" value="Pectin lyase-like"/>
    <property type="match status" value="1"/>
</dbReference>
<dbReference type="GO" id="GO:0006508">
    <property type="term" value="P:proteolysis"/>
    <property type="evidence" value="ECO:0007669"/>
    <property type="project" value="UniProtKB-KW"/>
</dbReference>
<evidence type="ECO:0000313" key="5">
    <source>
        <dbReference type="Proteomes" id="UP000017668"/>
    </source>
</evidence>
<dbReference type="GO" id="GO:0008233">
    <property type="term" value="F:peptidase activity"/>
    <property type="evidence" value="ECO:0007669"/>
    <property type="project" value="UniProtKB-KW"/>
</dbReference>
<accession>A0ABP2RY28</accession>